<name>A0A0D9NZP4_METAN</name>
<proteinExistence type="predicted"/>
<dbReference type="OrthoDB" id="10275639at2759"/>
<accession>A0A0D9NZP4</accession>
<sequence>MASSHKTRVAICEDILGGVELDYETKDFLQHVIQRHTTKLRDERSEIEGVNILSPGRFIINQFPSVVFSMPVFNESIPKRWDDIKTAAEIFTKKKSELSHLVLPQQSLILVERLYLIVEKRLRFDYKSSSHEQAYYLNANTLTFALAQLTKFVIWSGFRFAHPNTVPVLMFEMHPDEQRRIGLMNFGDCGVGTLSMHSVKEGLPESIQGTLEMAFCQCLVKFVHPGHFDIIYEAALSEGVDLKTMFPSPEGWEQACNDRQLAVENRLLSQDLFDTIKLCVDINDRYFKFIGQSCQTLQTVRLKLGFDLEVPIRAFRSDGLIGVLFANEDSNVVSIILQSVRHLDDAPAVLKAVLSEEGEVITSVKRMSPAEGLCLLVRRYDERLPEFVKIHHESGFPITTDWSL</sequence>
<dbReference type="Proteomes" id="UP000054544">
    <property type="component" value="Unassembled WGS sequence"/>
</dbReference>
<evidence type="ECO:0000313" key="1">
    <source>
        <dbReference type="EMBL" id="KJK78025.1"/>
    </source>
</evidence>
<keyword evidence="2" id="KW-1185">Reference proteome</keyword>
<dbReference type="AlphaFoldDB" id="A0A0D9NZP4"/>
<dbReference type="EMBL" id="KE384736">
    <property type="protein sequence ID" value="KJK78025.1"/>
    <property type="molecule type" value="Genomic_DNA"/>
</dbReference>
<gene>
    <name evidence="1" type="ORF">H634G_06608</name>
</gene>
<evidence type="ECO:0000313" key="2">
    <source>
        <dbReference type="Proteomes" id="UP000054544"/>
    </source>
</evidence>
<reference evidence="2" key="1">
    <citation type="journal article" date="2014" name="BMC Genomics">
        <title>The genome sequence of the biocontrol fungus Metarhizium anisopliae and comparative genomics of Metarhizium species.</title>
        <authorList>
            <person name="Pattemore J.A."/>
            <person name="Hane J.K."/>
            <person name="Williams A.H."/>
            <person name="Wilson B.A."/>
            <person name="Stodart B.J."/>
            <person name="Ash G.J."/>
        </authorList>
    </citation>
    <scope>NUCLEOTIDE SEQUENCE [LARGE SCALE GENOMIC DNA]</scope>
    <source>
        <strain evidence="2">BRIP 53293</strain>
    </source>
</reference>
<organism evidence="1 2">
    <name type="scientific">Metarhizium anisopliae BRIP 53293</name>
    <dbReference type="NCBI Taxonomy" id="1291518"/>
    <lineage>
        <taxon>Eukaryota</taxon>
        <taxon>Fungi</taxon>
        <taxon>Dikarya</taxon>
        <taxon>Ascomycota</taxon>
        <taxon>Pezizomycotina</taxon>
        <taxon>Sordariomycetes</taxon>
        <taxon>Hypocreomycetidae</taxon>
        <taxon>Hypocreales</taxon>
        <taxon>Clavicipitaceae</taxon>
        <taxon>Metarhizium</taxon>
    </lineage>
</organism>
<protein>
    <submittedName>
        <fullName evidence="1">Uncharacterized protein</fullName>
    </submittedName>
</protein>